<keyword evidence="2" id="KW-1185">Reference proteome</keyword>
<sequence length="62" mass="6566">MSRRELPRSGRGCLAAVVAPPVTVNHTLVSVRTEVRTVALPPVVVPATPGCRPPLVEQPRSS</sequence>
<gene>
    <name evidence="1" type="ORF">FHX81_3581</name>
</gene>
<accession>A0A543JEE8</accession>
<protein>
    <submittedName>
        <fullName evidence="1">Uncharacterized protein</fullName>
    </submittedName>
</protein>
<proteinExistence type="predicted"/>
<dbReference type="EMBL" id="VFPP01000001">
    <property type="protein sequence ID" value="TQM81219.1"/>
    <property type="molecule type" value="Genomic_DNA"/>
</dbReference>
<dbReference type="AlphaFoldDB" id="A0A543JEE8"/>
<dbReference type="RefSeq" id="WP_141979211.1">
    <property type="nucleotide sequence ID" value="NZ_VFPP01000001.1"/>
</dbReference>
<reference evidence="1 2" key="1">
    <citation type="submission" date="2019-06" db="EMBL/GenBank/DDBJ databases">
        <title>Sequencing the genomes of 1000 actinobacteria strains.</title>
        <authorList>
            <person name="Klenk H.-P."/>
        </authorList>
    </citation>
    <scope>NUCLEOTIDE SEQUENCE [LARGE SCALE GENOMIC DNA]</scope>
    <source>
        <strain evidence="1 2">DSM 45456</strain>
    </source>
</reference>
<evidence type="ECO:0000313" key="2">
    <source>
        <dbReference type="Proteomes" id="UP000316628"/>
    </source>
</evidence>
<comment type="caution">
    <text evidence="1">The sequence shown here is derived from an EMBL/GenBank/DDBJ whole genome shotgun (WGS) entry which is preliminary data.</text>
</comment>
<dbReference type="Proteomes" id="UP000316628">
    <property type="component" value="Unassembled WGS sequence"/>
</dbReference>
<name>A0A543JEE8_9PSEU</name>
<evidence type="ECO:0000313" key="1">
    <source>
        <dbReference type="EMBL" id="TQM81219.1"/>
    </source>
</evidence>
<organism evidence="1 2">
    <name type="scientific">Saccharothrix saharensis</name>
    <dbReference type="NCBI Taxonomy" id="571190"/>
    <lineage>
        <taxon>Bacteria</taxon>
        <taxon>Bacillati</taxon>
        <taxon>Actinomycetota</taxon>
        <taxon>Actinomycetes</taxon>
        <taxon>Pseudonocardiales</taxon>
        <taxon>Pseudonocardiaceae</taxon>
        <taxon>Saccharothrix</taxon>
    </lineage>
</organism>